<dbReference type="SMART" id="SM00825">
    <property type="entry name" value="PKS_KS"/>
    <property type="match status" value="1"/>
</dbReference>
<dbReference type="Proteomes" id="UP000060787">
    <property type="component" value="Chromosome"/>
</dbReference>
<keyword evidence="8" id="KW-0443">Lipid metabolism</keyword>
<dbReference type="NCBIfam" id="TIGR03150">
    <property type="entry name" value="fabF"/>
    <property type="match status" value="1"/>
</dbReference>
<keyword evidence="6 11" id="KW-0808">Transferase</keyword>
<dbReference type="NCBIfam" id="NF005589">
    <property type="entry name" value="PRK07314.1"/>
    <property type="match status" value="1"/>
</dbReference>
<evidence type="ECO:0000256" key="2">
    <source>
        <dbReference type="ARBA" id="ARBA00008467"/>
    </source>
</evidence>
<dbReference type="Gene3D" id="3.40.47.10">
    <property type="match status" value="1"/>
</dbReference>
<comment type="function">
    <text evidence="11">Involved in the type II fatty acid elongation cycle. Catalyzes the elongation of a wide range of acyl-ACP by the addition of two carbons from malonyl-ACP to an acyl acceptor. Can efficiently catalyze the conversion of palmitoleoyl-ACP (cis-hexadec-9-enoyl-ACP) to cis-vaccenoyl-ACP (cis-octadec-11-enoyl-ACP), an essential step in the thermal regulation of fatty acid composition.</text>
</comment>
<dbReference type="PANTHER" id="PTHR11712:SF336">
    <property type="entry name" value="3-OXOACYL-[ACYL-CARRIER-PROTEIN] SYNTHASE, MITOCHONDRIAL"/>
    <property type="match status" value="1"/>
</dbReference>
<dbReference type="PIRSF" id="PIRSF000447">
    <property type="entry name" value="KAS_II"/>
    <property type="match status" value="1"/>
</dbReference>
<comment type="catalytic activity">
    <reaction evidence="11">
        <text>a fatty acyl-[ACP] + malonyl-[ACP] + H(+) = a 3-oxoacyl-[ACP] + holo-[ACP] + CO2</text>
        <dbReference type="Rhea" id="RHEA:22836"/>
        <dbReference type="Rhea" id="RHEA-COMP:9623"/>
        <dbReference type="Rhea" id="RHEA-COMP:9685"/>
        <dbReference type="Rhea" id="RHEA-COMP:9916"/>
        <dbReference type="Rhea" id="RHEA-COMP:14125"/>
        <dbReference type="ChEBI" id="CHEBI:15378"/>
        <dbReference type="ChEBI" id="CHEBI:16526"/>
        <dbReference type="ChEBI" id="CHEBI:64479"/>
        <dbReference type="ChEBI" id="CHEBI:78449"/>
        <dbReference type="ChEBI" id="CHEBI:78776"/>
        <dbReference type="ChEBI" id="CHEBI:138651"/>
    </reaction>
</comment>
<name>A0A0S2FDN6_LYSAN</name>
<evidence type="ECO:0000256" key="6">
    <source>
        <dbReference type="ARBA" id="ARBA00022679"/>
    </source>
</evidence>
<evidence type="ECO:0000256" key="8">
    <source>
        <dbReference type="ARBA" id="ARBA00023098"/>
    </source>
</evidence>
<keyword evidence="7" id="KW-0276">Fatty acid metabolism</keyword>
<evidence type="ECO:0000256" key="5">
    <source>
        <dbReference type="ARBA" id="ARBA00022516"/>
    </source>
</evidence>
<dbReference type="UniPathway" id="UPA00094"/>
<dbReference type="InterPro" id="IPR016039">
    <property type="entry name" value="Thiolase-like"/>
</dbReference>
<dbReference type="GO" id="GO:0005829">
    <property type="term" value="C:cytosol"/>
    <property type="evidence" value="ECO:0007669"/>
    <property type="project" value="TreeGrafter"/>
</dbReference>
<gene>
    <name evidence="15" type="primary">fabF</name>
    <name evidence="15" type="ORF">LA76x_3498</name>
</gene>
<dbReference type="FunFam" id="3.40.47.10:FF:000009">
    <property type="entry name" value="3-oxoacyl-[acyl-carrier-protein] synthase 2"/>
    <property type="match status" value="1"/>
</dbReference>
<protein>
    <recommendedName>
        <fullName evidence="4 11">3-oxoacyl-[acyl-carrier-protein] synthase 2</fullName>
        <ecNumber evidence="3 11">2.3.1.179</ecNumber>
    </recommendedName>
</protein>
<feature type="active site" description="For beta-ketoacyl synthase activity" evidence="12">
    <location>
        <position position="168"/>
    </location>
</feature>
<sequence length="416" mass="43679">MSNRSFNRRVVVTGLGLVSPLGNDVVSSWDGIVNGRSGIGPITHFDPALFTTRIAGEVRDFDITKWVGPKDAKKMEEFIHYGVAASFMALEDAGIVVDDSNAERIGALIGSGIGGLLGIEEQTIKYHEGGPRKISPFYVPSTIINMLPGQVSLLTGIKGPNFSAVSACATSNHSIGMAMRMIQYGDADVILAGGAERGSSPTSVGGFCSMKAMSTRNDDPIHASRPWDKDRDGFVLGDGAGILVLEEYERAKARGARIYCELAGFGASSDAFHMTAPSENGEGPARCMAAAFKDAGINPDQVGYLNAHGTSTPLGDLAETLAIKRALGDHAYKTMVSSTKSMTGHLLGAAGGAEAIFSVLALHHNIIPPTINLDEPGEGCDLDYVPNTARDAKVDIAVSNGFGFGGTNGTLVFKRI</sequence>
<accession>A0A0S2FDN6</accession>
<dbReference type="InterPro" id="IPR017568">
    <property type="entry name" value="3-oxoacyl-ACP_synth-2"/>
</dbReference>
<dbReference type="EMBL" id="CP011129">
    <property type="protein sequence ID" value="ALN81622.1"/>
    <property type="molecule type" value="Genomic_DNA"/>
</dbReference>
<organism evidence="15 16">
    <name type="scientific">Lysobacter antibioticus</name>
    <dbReference type="NCBI Taxonomy" id="84531"/>
    <lineage>
        <taxon>Bacteria</taxon>
        <taxon>Pseudomonadati</taxon>
        <taxon>Pseudomonadota</taxon>
        <taxon>Gammaproteobacteria</taxon>
        <taxon>Lysobacterales</taxon>
        <taxon>Lysobacteraceae</taxon>
        <taxon>Lysobacter</taxon>
    </lineage>
</organism>
<dbReference type="GO" id="GO:0004315">
    <property type="term" value="F:3-oxoacyl-[acyl-carrier-protein] synthase activity"/>
    <property type="evidence" value="ECO:0007669"/>
    <property type="project" value="UniProtKB-UniRule"/>
</dbReference>
<dbReference type="eggNOG" id="COG0304">
    <property type="taxonomic scope" value="Bacteria"/>
</dbReference>
<dbReference type="PANTHER" id="PTHR11712">
    <property type="entry name" value="POLYKETIDE SYNTHASE-RELATED"/>
    <property type="match status" value="1"/>
</dbReference>
<dbReference type="EC" id="2.3.1.179" evidence="3 11"/>
<evidence type="ECO:0000256" key="10">
    <source>
        <dbReference type="ARBA" id="ARBA00023315"/>
    </source>
</evidence>
<evidence type="ECO:0000259" key="14">
    <source>
        <dbReference type="PROSITE" id="PS52004"/>
    </source>
</evidence>
<dbReference type="InterPro" id="IPR014030">
    <property type="entry name" value="Ketoacyl_synth_N"/>
</dbReference>
<comment type="pathway">
    <text evidence="1 11">Lipid metabolism; fatty acid biosynthesis.</text>
</comment>
<dbReference type="InterPro" id="IPR020841">
    <property type="entry name" value="PKS_Beta-ketoAc_synthase_dom"/>
</dbReference>
<evidence type="ECO:0000313" key="15">
    <source>
        <dbReference type="EMBL" id="ALN81622.1"/>
    </source>
</evidence>
<evidence type="ECO:0000256" key="7">
    <source>
        <dbReference type="ARBA" id="ARBA00022832"/>
    </source>
</evidence>
<dbReference type="Pfam" id="PF02801">
    <property type="entry name" value="Ketoacyl-synt_C"/>
    <property type="match status" value="1"/>
</dbReference>
<keyword evidence="10 11" id="KW-0012">Acyltransferase</keyword>
<keyword evidence="5 11" id="KW-0444">Lipid biosynthesis</keyword>
<comment type="similarity">
    <text evidence="2 11 13">Belongs to the thiolase-like superfamily. Beta-ketoacyl-ACP synthases family.</text>
</comment>
<dbReference type="GO" id="GO:0006633">
    <property type="term" value="P:fatty acid biosynthetic process"/>
    <property type="evidence" value="ECO:0007669"/>
    <property type="project" value="UniProtKB-UniRule"/>
</dbReference>
<evidence type="ECO:0000256" key="3">
    <source>
        <dbReference type="ARBA" id="ARBA00012356"/>
    </source>
</evidence>
<dbReference type="SUPFAM" id="SSF53901">
    <property type="entry name" value="Thiolase-like"/>
    <property type="match status" value="1"/>
</dbReference>
<dbReference type="InterPro" id="IPR014031">
    <property type="entry name" value="Ketoacyl_synth_C"/>
</dbReference>
<dbReference type="PROSITE" id="PS00606">
    <property type="entry name" value="KS3_1"/>
    <property type="match status" value="1"/>
</dbReference>
<reference evidence="15 16" key="1">
    <citation type="journal article" date="2015" name="BMC Genomics">
        <title>Comparative genomics and metabolic profiling of the genus Lysobacter.</title>
        <authorList>
            <person name="de Bruijn I."/>
            <person name="Cheng X."/>
            <person name="de Jager V."/>
            <person name="Exposito R.G."/>
            <person name="Watrous J."/>
            <person name="Patel N."/>
            <person name="Postma J."/>
            <person name="Dorrestein P.C."/>
            <person name="Kobayashi D."/>
            <person name="Raaijmakers J.M."/>
        </authorList>
    </citation>
    <scope>NUCLEOTIDE SEQUENCE [LARGE SCALE GENOMIC DNA]</scope>
    <source>
        <strain evidence="15 16">76</strain>
    </source>
</reference>
<dbReference type="RefSeq" id="WP_057918612.1">
    <property type="nucleotide sequence ID" value="NZ_CP011129.1"/>
</dbReference>
<comment type="catalytic activity">
    <reaction evidence="11">
        <text>(9Z)-hexadecenoyl-[ACP] + malonyl-[ACP] + H(+) = 3-oxo-(11Z)-octadecenoyl-[ACP] + holo-[ACP] + CO2</text>
        <dbReference type="Rhea" id="RHEA:55040"/>
        <dbReference type="Rhea" id="RHEA-COMP:9623"/>
        <dbReference type="Rhea" id="RHEA-COMP:9685"/>
        <dbReference type="Rhea" id="RHEA-COMP:10800"/>
        <dbReference type="Rhea" id="RHEA-COMP:14074"/>
        <dbReference type="ChEBI" id="CHEBI:15378"/>
        <dbReference type="ChEBI" id="CHEBI:16526"/>
        <dbReference type="ChEBI" id="CHEBI:64479"/>
        <dbReference type="ChEBI" id="CHEBI:78449"/>
        <dbReference type="ChEBI" id="CHEBI:83989"/>
        <dbReference type="ChEBI" id="CHEBI:138538"/>
        <dbReference type="EC" id="2.3.1.179"/>
    </reaction>
</comment>
<evidence type="ECO:0000256" key="11">
    <source>
        <dbReference type="PIRNR" id="PIRNR000447"/>
    </source>
</evidence>
<dbReference type="STRING" id="84531.LA76x_3498"/>
<dbReference type="CDD" id="cd00834">
    <property type="entry name" value="KAS_I_II"/>
    <property type="match status" value="1"/>
</dbReference>
<evidence type="ECO:0000313" key="16">
    <source>
        <dbReference type="Proteomes" id="UP000060787"/>
    </source>
</evidence>
<evidence type="ECO:0000256" key="13">
    <source>
        <dbReference type="RuleBase" id="RU003694"/>
    </source>
</evidence>
<evidence type="ECO:0000256" key="4">
    <source>
        <dbReference type="ARBA" id="ARBA00014657"/>
    </source>
</evidence>
<dbReference type="InterPro" id="IPR000794">
    <property type="entry name" value="Beta-ketoacyl_synthase"/>
</dbReference>
<feature type="domain" description="Ketosynthase family 3 (KS3)" evidence="14">
    <location>
        <begin position="7"/>
        <end position="415"/>
    </location>
</feature>
<evidence type="ECO:0000256" key="9">
    <source>
        <dbReference type="ARBA" id="ARBA00023160"/>
    </source>
</evidence>
<dbReference type="KEGG" id="lab:LA76x_3498"/>
<dbReference type="PATRIC" id="fig|84531.8.peg.3515"/>
<evidence type="ECO:0000256" key="12">
    <source>
        <dbReference type="PIRSR" id="PIRSR000447-1"/>
    </source>
</evidence>
<dbReference type="PROSITE" id="PS52004">
    <property type="entry name" value="KS3_2"/>
    <property type="match status" value="1"/>
</dbReference>
<dbReference type="Pfam" id="PF00109">
    <property type="entry name" value="ketoacyl-synt"/>
    <property type="match status" value="1"/>
</dbReference>
<dbReference type="AlphaFoldDB" id="A0A0S2FDN6"/>
<keyword evidence="9 11" id="KW-0275">Fatty acid biosynthesis</keyword>
<evidence type="ECO:0000256" key="1">
    <source>
        <dbReference type="ARBA" id="ARBA00005194"/>
    </source>
</evidence>
<dbReference type="InterPro" id="IPR018201">
    <property type="entry name" value="Ketoacyl_synth_AS"/>
</dbReference>
<proteinExistence type="inferred from homology"/>
<keyword evidence="16" id="KW-1185">Reference proteome</keyword>